<gene>
    <name evidence="1" type="ORF">GALL_48660</name>
</gene>
<accession>A0A1J5T0L4</accession>
<comment type="caution">
    <text evidence="1">The sequence shown here is derived from an EMBL/GenBank/DDBJ whole genome shotgun (WGS) entry which is preliminary data.</text>
</comment>
<sequence length="128" mass="15164">MKKTLPNITYNLSNPGNEMYRYIEINGEPIHWIEDPDKFYAIFGFTRDMRQAGMLPEEFIWGEYRNNRKFDFTACMQTQIIEYLRVHSHKFLQKYGNQCEQWLAALAHMRPSTESVCPACKMNPICSN</sequence>
<organism evidence="1">
    <name type="scientific">mine drainage metagenome</name>
    <dbReference type="NCBI Taxonomy" id="410659"/>
    <lineage>
        <taxon>unclassified sequences</taxon>
        <taxon>metagenomes</taxon>
        <taxon>ecological metagenomes</taxon>
    </lineage>
</organism>
<dbReference type="AlphaFoldDB" id="A0A1J5T0L4"/>
<reference evidence="1" key="1">
    <citation type="submission" date="2016-10" db="EMBL/GenBank/DDBJ databases">
        <title>Sequence of Gallionella enrichment culture.</title>
        <authorList>
            <person name="Poehlein A."/>
            <person name="Muehling M."/>
            <person name="Daniel R."/>
        </authorList>
    </citation>
    <scope>NUCLEOTIDE SEQUENCE</scope>
</reference>
<evidence type="ECO:0000313" key="1">
    <source>
        <dbReference type="EMBL" id="OIR13731.1"/>
    </source>
</evidence>
<proteinExistence type="predicted"/>
<protein>
    <submittedName>
        <fullName evidence="1">Uncharacterized protein</fullName>
    </submittedName>
</protein>
<dbReference type="EMBL" id="MLJW01000013">
    <property type="protein sequence ID" value="OIR13731.1"/>
    <property type="molecule type" value="Genomic_DNA"/>
</dbReference>
<name>A0A1J5T0L4_9ZZZZ</name>